<gene>
    <name evidence="1" type="ORF">HKX06_01105</name>
</gene>
<dbReference type="SUPFAM" id="SSF53335">
    <property type="entry name" value="S-adenosyl-L-methionine-dependent methyltransferases"/>
    <property type="match status" value="1"/>
</dbReference>
<protein>
    <recommendedName>
        <fullName evidence="3">Methyltransferase FkbM domain-containing protein</fullName>
    </recommendedName>
</protein>
<reference evidence="1 2" key="1">
    <citation type="submission" date="2020-05" db="EMBL/GenBank/DDBJ databases">
        <title>Draft Genome Sequences of Sphingomonas sp. Isolated from the International Space Station.</title>
        <authorList>
            <person name="Bijlani S."/>
            <person name="Singh N.K."/>
            <person name="Mason C.E."/>
            <person name="Wang C.C."/>
            <person name="Venkateswaran K."/>
        </authorList>
    </citation>
    <scope>NUCLEOTIDE SEQUENCE [LARGE SCALE GENOMIC DNA]</scope>
    <source>
        <strain evidence="1 2">FKI-L5-BR-P1</strain>
    </source>
</reference>
<evidence type="ECO:0000313" key="2">
    <source>
        <dbReference type="Proteomes" id="UP000550136"/>
    </source>
</evidence>
<dbReference type="InterPro" id="IPR029063">
    <property type="entry name" value="SAM-dependent_MTases_sf"/>
</dbReference>
<evidence type="ECO:0000313" key="1">
    <source>
        <dbReference type="EMBL" id="NNG55994.1"/>
    </source>
</evidence>
<dbReference type="AlphaFoldDB" id="A0A7Y2KL62"/>
<proteinExistence type="predicted"/>
<organism evidence="1 2">
    <name type="scientific">Sphingomonas paucimobilis</name>
    <name type="common">Pseudomonas paucimobilis</name>
    <dbReference type="NCBI Taxonomy" id="13689"/>
    <lineage>
        <taxon>Bacteria</taxon>
        <taxon>Pseudomonadati</taxon>
        <taxon>Pseudomonadota</taxon>
        <taxon>Alphaproteobacteria</taxon>
        <taxon>Sphingomonadales</taxon>
        <taxon>Sphingomonadaceae</taxon>
        <taxon>Sphingomonas</taxon>
    </lineage>
</organism>
<name>A0A7Y2KL62_SPHPI</name>
<sequence length="280" mass="30600">MQRQKEGYLNRFRRIAAQDGFSRATEKAIELVQAHLGISGGLGRRRIILSKRLSNRLGGVVRHGPFAGLKIRLEATWGAGDRAGMLLGLYEKEVVETVAEALRDRPIFIDIGAADGYYAVGVLKAGLAKRSIAFEMNPKAHNSIRALAALNGVQDDLEIHSAAGAGSLASLSLESFDRCVVLCDIEGAEVDVLDDTALKLLSQAVIVIEVHGSGDLDEHAVEKLLRERAAPLFDIESFTTGSRSPLQISEISDLPEDDQWLICSEGRKYRQTWLVLRPKS</sequence>
<dbReference type="EMBL" id="JABEOU010000004">
    <property type="protein sequence ID" value="NNG55994.1"/>
    <property type="molecule type" value="Genomic_DNA"/>
</dbReference>
<evidence type="ECO:0008006" key="3">
    <source>
        <dbReference type="Google" id="ProtNLM"/>
    </source>
</evidence>
<dbReference type="RefSeq" id="WP_051121481.1">
    <property type="nucleotide sequence ID" value="NZ_JABEOU010000004.1"/>
</dbReference>
<dbReference type="Gene3D" id="3.40.50.150">
    <property type="entry name" value="Vaccinia Virus protein VP39"/>
    <property type="match status" value="1"/>
</dbReference>
<accession>A0A7Y2KL62</accession>
<comment type="caution">
    <text evidence="1">The sequence shown here is derived from an EMBL/GenBank/DDBJ whole genome shotgun (WGS) entry which is preliminary data.</text>
</comment>
<dbReference type="Proteomes" id="UP000550136">
    <property type="component" value="Unassembled WGS sequence"/>
</dbReference>